<dbReference type="Proteomes" id="UP000238762">
    <property type="component" value="Unassembled WGS sequence"/>
</dbReference>
<proteinExistence type="predicted"/>
<keyword evidence="1" id="KW-1133">Transmembrane helix</keyword>
<feature type="transmembrane region" description="Helical" evidence="1">
    <location>
        <begin position="49"/>
        <end position="71"/>
    </location>
</feature>
<keyword evidence="3" id="KW-1185">Reference proteome</keyword>
<protein>
    <submittedName>
        <fullName evidence="2">Uncharacterized protein</fullName>
    </submittedName>
</protein>
<comment type="caution">
    <text evidence="2">The sequence shown here is derived from an EMBL/GenBank/DDBJ whole genome shotgun (WGS) entry which is preliminary data.</text>
</comment>
<evidence type="ECO:0000313" key="3">
    <source>
        <dbReference type="Proteomes" id="UP000238762"/>
    </source>
</evidence>
<accession>A0A2T1C3B7</accession>
<name>A0A2T1C3B7_9CYAN</name>
<evidence type="ECO:0000313" key="2">
    <source>
        <dbReference type="EMBL" id="PSB02766.1"/>
    </source>
</evidence>
<keyword evidence="1" id="KW-0812">Transmembrane</keyword>
<feature type="transmembrane region" description="Helical" evidence="1">
    <location>
        <begin position="250"/>
        <end position="269"/>
    </location>
</feature>
<feature type="transmembrane region" description="Helical" evidence="1">
    <location>
        <begin position="306"/>
        <end position="323"/>
    </location>
</feature>
<gene>
    <name evidence="2" type="ORF">C7B64_11480</name>
</gene>
<dbReference type="RefSeq" id="WP_106288793.1">
    <property type="nucleotide sequence ID" value="NZ_CAWNTC010000039.1"/>
</dbReference>
<sequence length="376" mass="39161">MSFLFAASPQSQSAIDLLNTSNQWAQAVSNSLNGTWDAVISPTSPLWQAISSIGLGILALVFMVLSVRYFVDVTKEADFQVLLRKIAIPTIMSLLLLNNGAAMATGIKMFRQVSLGMIDTATKINIAGINAQQAMTQLGYNSAGTAAIQAIIATCNGKTGADYADCLTSIQPQINQVVADFEAKAGMQLPSLQQMANNVQNSITSALGWLDMARMASDAAVNFLKFLLLVVQSCVLICLELALLCVALSAPVFYALAFIPGQFSFALGWLKKYLELFGFKFGYFVVIGLGAIVIVNGGVFSGPIDIIFLAIIAIFGPVVAKIISKADGEGAFGALSGVAGKAAGGAAQLGAAAVTGGASKIAQMAAKQGAKQLANK</sequence>
<reference evidence="2 3" key="2">
    <citation type="submission" date="2018-03" db="EMBL/GenBank/DDBJ databases">
        <title>The ancient ancestry and fast evolution of plastids.</title>
        <authorList>
            <person name="Moore K.R."/>
            <person name="Magnabosco C."/>
            <person name="Momper L."/>
            <person name="Gold D.A."/>
            <person name="Bosak T."/>
            <person name="Fournier G.P."/>
        </authorList>
    </citation>
    <scope>NUCLEOTIDE SEQUENCE [LARGE SCALE GENOMIC DNA]</scope>
    <source>
        <strain evidence="2 3">CCAP 1448/3</strain>
    </source>
</reference>
<dbReference type="EMBL" id="PVWJ01000049">
    <property type="protein sequence ID" value="PSB02766.1"/>
    <property type="molecule type" value="Genomic_DNA"/>
</dbReference>
<feature type="transmembrane region" description="Helical" evidence="1">
    <location>
        <begin position="223"/>
        <end position="244"/>
    </location>
</feature>
<evidence type="ECO:0000256" key="1">
    <source>
        <dbReference type="SAM" id="Phobius"/>
    </source>
</evidence>
<feature type="transmembrane region" description="Helical" evidence="1">
    <location>
        <begin position="281"/>
        <end position="300"/>
    </location>
</feature>
<reference evidence="2 3" key="1">
    <citation type="submission" date="2018-02" db="EMBL/GenBank/DDBJ databases">
        <authorList>
            <person name="Cohen D.B."/>
            <person name="Kent A.D."/>
        </authorList>
    </citation>
    <scope>NUCLEOTIDE SEQUENCE [LARGE SCALE GENOMIC DNA]</scope>
    <source>
        <strain evidence="2 3">CCAP 1448/3</strain>
    </source>
</reference>
<dbReference type="AlphaFoldDB" id="A0A2T1C3B7"/>
<organism evidence="2 3">
    <name type="scientific">Merismopedia glauca CCAP 1448/3</name>
    <dbReference type="NCBI Taxonomy" id="1296344"/>
    <lineage>
        <taxon>Bacteria</taxon>
        <taxon>Bacillati</taxon>
        <taxon>Cyanobacteriota</taxon>
        <taxon>Cyanophyceae</taxon>
        <taxon>Synechococcales</taxon>
        <taxon>Merismopediaceae</taxon>
        <taxon>Merismopedia</taxon>
    </lineage>
</organism>
<keyword evidence="1" id="KW-0472">Membrane</keyword>